<keyword evidence="1" id="KW-0812">Transmembrane</keyword>
<name>A0A922IGS6_DERFA</name>
<evidence type="ECO:0000313" key="3">
    <source>
        <dbReference type="Proteomes" id="UP000790347"/>
    </source>
</evidence>
<accession>A0A922IGS6</accession>
<dbReference type="Proteomes" id="UP000790347">
    <property type="component" value="Unassembled WGS sequence"/>
</dbReference>
<organism evidence="2 3">
    <name type="scientific">Dermatophagoides farinae</name>
    <name type="common">American house dust mite</name>
    <dbReference type="NCBI Taxonomy" id="6954"/>
    <lineage>
        <taxon>Eukaryota</taxon>
        <taxon>Metazoa</taxon>
        <taxon>Ecdysozoa</taxon>
        <taxon>Arthropoda</taxon>
        <taxon>Chelicerata</taxon>
        <taxon>Arachnida</taxon>
        <taxon>Acari</taxon>
        <taxon>Acariformes</taxon>
        <taxon>Sarcoptiformes</taxon>
        <taxon>Astigmata</taxon>
        <taxon>Psoroptidia</taxon>
        <taxon>Analgoidea</taxon>
        <taxon>Pyroglyphidae</taxon>
        <taxon>Dermatophagoidinae</taxon>
        <taxon>Dermatophagoides</taxon>
    </lineage>
</organism>
<evidence type="ECO:0000256" key="1">
    <source>
        <dbReference type="SAM" id="Phobius"/>
    </source>
</evidence>
<reference evidence="2" key="1">
    <citation type="submission" date="2013-05" db="EMBL/GenBank/DDBJ databases">
        <authorList>
            <person name="Yim A.K.Y."/>
            <person name="Chan T.F."/>
            <person name="Ji K.M."/>
            <person name="Liu X.Y."/>
            <person name="Zhou J.W."/>
            <person name="Li R.Q."/>
            <person name="Yang K.Y."/>
            <person name="Li J."/>
            <person name="Li M."/>
            <person name="Law P.T.W."/>
            <person name="Wu Y.L."/>
            <person name="Cai Z.L."/>
            <person name="Qin H."/>
            <person name="Bao Y."/>
            <person name="Leung R.K.K."/>
            <person name="Ng P.K.S."/>
            <person name="Zou J."/>
            <person name="Zhong X.J."/>
            <person name="Ran P.X."/>
            <person name="Zhong N.S."/>
            <person name="Liu Z.G."/>
            <person name="Tsui S.K.W."/>
        </authorList>
    </citation>
    <scope>NUCLEOTIDE SEQUENCE</scope>
    <source>
        <strain evidence="2">Derf</strain>
        <tissue evidence="2">Whole organism</tissue>
    </source>
</reference>
<proteinExistence type="predicted"/>
<protein>
    <submittedName>
        <fullName evidence="2">Uncharacterized protein</fullName>
    </submittedName>
</protein>
<reference evidence="2" key="2">
    <citation type="journal article" date="2022" name="Res Sq">
        <title>Comparative Genomics Reveals Insights into the Divergent Evolution of Astigmatic Mites and Household Pest Adaptations.</title>
        <authorList>
            <person name="Xiong Q."/>
            <person name="Wan A.T.-Y."/>
            <person name="Liu X.-Y."/>
            <person name="Fung C.S.-H."/>
            <person name="Xiao X."/>
            <person name="Malainual N."/>
            <person name="Hou J."/>
            <person name="Wang L."/>
            <person name="Wang M."/>
            <person name="Yang K."/>
            <person name="Cui Y."/>
            <person name="Leung E."/>
            <person name="Nong W."/>
            <person name="Shin S.-K."/>
            <person name="Au S."/>
            <person name="Jeong K.Y."/>
            <person name="Chew F.T."/>
            <person name="Hui J."/>
            <person name="Leung T.F."/>
            <person name="Tungtrongchitr A."/>
            <person name="Zhong N."/>
            <person name="Liu Z."/>
            <person name="Tsui S."/>
        </authorList>
    </citation>
    <scope>NUCLEOTIDE SEQUENCE</scope>
    <source>
        <strain evidence="2">Derf</strain>
        <tissue evidence="2">Whole organism</tissue>
    </source>
</reference>
<keyword evidence="1" id="KW-1133">Transmembrane helix</keyword>
<keyword evidence="3" id="KW-1185">Reference proteome</keyword>
<feature type="transmembrane region" description="Helical" evidence="1">
    <location>
        <begin position="6"/>
        <end position="25"/>
    </location>
</feature>
<sequence length="75" mass="9167">MTNIRYTMDFHSLILSFSFSFFFIYHPQRKTVSLQRNHYFGFFFIKPSFDYLGFEFCCRFHSPDLLCGFMPYVQC</sequence>
<dbReference type="AlphaFoldDB" id="A0A922IGS6"/>
<gene>
    <name evidence="2" type="ORF">DERF_002857</name>
</gene>
<comment type="caution">
    <text evidence="2">The sequence shown here is derived from an EMBL/GenBank/DDBJ whole genome shotgun (WGS) entry which is preliminary data.</text>
</comment>
<evidence type="ECO:0000313" key="2">
    <source>
        <dbReference type="EMBL" id="KAH9528948.1"/>
    </source>
</evidence>
<dbReference type="EMBL" id="ASGP02000001">
    <property type="protein sequence ID" value="KAH9528948.1"/>
    <property type="molecule type" value="Genomic_DNA"/>
</dbReference>
<keyword evidence="1" id="KW-0472">Membrane</keyword>